<reference evidence="4" key="1">
    <citation type="journal article" date="2019" name="Int. J. Syst. Evol. Microbiol.">
        <title>The Global Catalogue of Microorganisms (GCM) 10K type strain sequencing project: providing services to taxonomists for standard genome sequencing and annotation.</title>
        <authorList>
            <consortium name="The Broad Institute Genomics Platform"/>
            <consortium name="The Broad Institute Genome Sequencing Center for Infectious Disease"/>
            <person name="Wu L."/>
            <person name="Ma J."/>
        </authorList>
    </citation>
    <scope>NUCLEOTIDE SEQUENCE [LARGE SCALE GENOMIC DNA]</scope>
    <source>
        <strain evidence="4">JCM 17986</strain>
    </source>
</reference>
<dbReference type="Pfam" id="PF13581">
    <property type="entry name" value="HATPase_c_2"/>
    <property type="match status" value="1"/>
</dbReference>
<evidence type="ECO:0000259" key="2">
    <source>
        <dbReference type="SMART" id="SM00331"/>
    </source>
</evidence>
<dbReference type="InterPro" id="IPR036890">
    <property type="entry name" value="HATPase_C_sf"/>
</dbReference>
<comment type="caution">
    <text evidence="3">The sequence shown here is derived from an EMBL/GenBank/DDBJ whole genome shotgun (WGS) entry which is preliminary data.</text>
</comment>
<dbReference type="RefSeq" id="WP_345681059.1">
    <property type="nucleotide sequence ID" value="NZ_BAABHS010000065.1"/>
</dbReference>
<dbReference type="PANTHER" id="PTHR43156">
    <property type="entry name" value="STAGE II SPORULATION PROTEIN E-RELATED"/>
    <property type="match status" value="1"/>
</dbReference>
<name>A0ABP9IFR4_9ACTN</name>
<dbReference type="SMART" id="SM00331">
    <property type="entry name" value="PP2C_SIG"/>
    <property type="match status" value="1"/>
</dbReference>
<sequence length="580" mass="60256">MPQNGKSADRTDQARLRLLLDGAARIGMSLDLFRTADELASVAVSGLADIAVVDLLDTVVRGEAPTPGPIADPVTVRRAALAYATRSAVPAVHTVGDAWVLRFGTPFADALGDLRPRLVRTVAPDAPWLLREPDRARLARTTAAHSMIAVPLAVRGTAMGVASFYRTGASSPFDDSDVADAAGLCSHAAACLDNGRRHTREGMLARLVQRTLVPGSLPTHVAAETAWTYLPVAAGGSWFDVVPMSGARVACIVGEVTGHGMPAVSLMGQVSTAVAALAAVDLAADEILARVHGLVVEAAAGRPVLTTDHGGEEALTAGCTVAVYDPVSGTCAVTRAGHPAPALVFPDGSATVVDVPSGPPLGGRGDPQFPVASVALPAGTVLALHTAGMPDGLAPALARALDASGGELRTACDSTLSEIFPAGPKDDALLLLARTHVLDANRTAAWTLGSQPESVAHARQVTVRKLADWGAEELAITAELIVSELATNSVRYAPGAIELRLILRERTLACEVTDTNSAAPRLRRANDDDEGGRGLFLVAQLAQDWGVRWKPDGKTIWAEIPLVARESEIDPLPPDAARTH</sequence>
<evidence type="ECO:0000313" key="3">
    <source>
        <dbReference type="EMBL" id="GAA4996982.1"/>
    </source>
</evidence>
<protein>
    <recommendedName>
        <fullName evidence="2">PPM-type phosphatase domain-containing protein</fullName>
    </recommendedName>
</protein>
<dbReference type="InterPro" id="IPR052016">
    <property type="entry name" value="Bact_Sigma-Reg"/>
</dbReference>
<dbReference type="EMBL" id="BAABHS010000065">
    <property type="protein sequence ID" value="GAA4996982.1"/>
    <property type="molecule type" value="Genomic_DNA"/>
</dbReference>
<dbReference type="Pfam" id="PF07228">
    <property type="entry name" value="SpoIIE"/>
    <property type="match status" value="1"/>
</dbReference>
<dbReference type="Proteomes" id="UP001500466">
    <property type="component" value="Unassembled WGS sequence"/>
</dbReference>
<proteinExistence type="predicted"/>
<feature type="domain" description="PPM-type phosphatase" evidence="2">
    <location>
        <begin position="220"/>
        <end position="435"/>
    </location>
</feature>
<dbReference type="InterPro" id="IPR001932">
    <property type="entry name" value="PPM-type_phosphatase-like_dom"/>
</dbReference>
<dbReference type="PANTHER" id="PTHR43156:SF2">
    <property type="entry name" value="STAGE II SPORULATION PROTEIN E"/>
    <property type="match status" value="1"/>
</dbReference>
<accession>A0ABP9IFR4</accession>
<keyword evidence="4" id="KW-1185">Reference proteome</keyword>
<dbReference type="InterPro" id="IPR029016">
    <property type="entry name" value="GAF-like_dom_sf"/>
</dbReference>
<dbReference type="Gene3D" id="3.60.40.10">
    <property type="entry name" value="PPM-type phosphatase domain"/>
    <property type="match status" value="1"/>
</dbReference>
<dbReference type="SUPFAM" id="SSF55781">
    <property type="entry name" value="GAF domain-like"/>
    <property type="match status" value="1"/>
</dbReference>
<dbReference type="Gene3D" id="3.30.450.40">
    <property type="match status" value="1"/>
</dbReference>
<dbReference type="SUPFAM" id="SSF55874">
    <property type="entry name" value="ATPase domain of HSP90 chaperone/DNA topoisomerase II/histidine kinase"/>
    <property type="match status" value="1"/>
</dbReference>
<dbReference type="InterPro" id="IPR003594">
    <property type="entry name" value="HATPase_dom"/>
</dbReference>
<evidence type="ECO:0000313" key="4">
    <source>
        <dbReference type="Proteomes" id="UP001500466"/>
    </source>
</evidence>
<dbReference type="Gene3D" id="3.30.565.10">
    <property type="entry name" value="Histidine kinase-like ATPase, C-terminal domain"/>
    <property type="match status" value="1"/>
</dbReference>
<keyword evidence="1" id="KW-0378">Hydrolase</keyword>
<gene>
    <name evidence="3" type="ORF">GCM10023205_82800</name>
</gene>
<organism evidence="3 4">
    <name type="scientific">Yinghuangia aomiensis</name>
    <dbReference type="NCBI Taxonomy" id="676205"/>
    <lineage>
        <taxon>Bacteria</taxon>
        <taxon>Bacillati</taxon>
        <taxon>Actinomycetota</taxon>
        <taxon>Actinomycetes</taxon>
        <taxon>Kitasatosporales</taxon>
        <taxon>Streptomycetaceae</taxon>
        <taxon>Yinghuangia</taxon>
    </lineage>
</organism>
<evidence type="ECO:0000256" key="1">
    <source>
        <dbReference type="ARBA" id="ARBA00022801"/>
    </source>
</evidence>
<dbReference type="InterPro" id="IPR036457">
    <property type="entry name" value="PPM-type-like_dom_sf"/>
</dbReference>
<dbReference type="CDD" id="cd16936">
    <property type="entry name" value="HATPase_RsbW-like"/>
    <property type="match status" value="1"/>
</dbReference>